<reference evidence="3" key="3">
    <citation type="submission" date="2016-03" db="UniProtKB">
        <authorList>
            <consortium name="EnsemblProtists"/>
        </authorList>
    </citation>
    <scope>IDENTIFICATION</scope>
</reference>
<dbReference type="GeneID" id="17304380"/>
<name>L1JHC5_GUITC</name>
<dbReference type="EMBL" id="JH992989">
    <property type="protein sequence ID" value="EKX47539.1"/>
    <property type="molecule type" value="Genomic_DNA"/>
</dbReference>
<accession>L1JHC5</accession>
<dbReference type="KEGG" id="gtt:GUITHDRAFT_137322"/>
<dbReference type="RefSeq" id="XP_005834519.1">
    <property type="nucleotide sequence ID" value="XM_005834462.1"/>
</dbReference>
<dbReference type="PaxDb" id="55529-EKX47539"/>
<reference evidence="2 4" key="1">
    <citation type="journal article" date="2012" name="Nature">
        <title>Algal genomes reveal evolutionary mosaicism and the fate of nucleomorphs.</title>
        <authorList>
            <consortium name="DOE Joint Genome Institute"/>
            <person name="Curtis B.A."/>
            <person name="Tanifuji G."/>
            <person name="Burki F."/>
            <person name="Gruber A."/>
            <person name="Irimia M."/>
            <person name="Maruyama S."/>
            <person name="Arias M.C."/>
            <person name="Ball S.G."/>
            <person name="Gile G.H."/>
            <person name="Hirakawa Y."/>
            <person name="Hopkins J.F."/>
            <person name="Kuo A."/>
            <person name="Rensing S.A."/>
            <person name="Schmutz J."/>
            <person name="Symeonidi A."/>
            <person name="Elias M."/>
            <person name="Eveleigh R.J."/>
            <person name="Herman E.K."/>
            <person name="Klute M.J."/>
            <person name="Nakayama T."/>
            <person name="Obornik M."/>
            <person name="Reyes-Prieto A."/>
            <person name="Armbrust E.V."/>
            <person name="Aves S.J."/>
            <person name="Beiko R.G."/>
            <person name="Coutinho P."/>
            <person name="Dacks J.B."/>
            <person name="Durnford D.G."/>
            <person name="Fast N.M."/>
            <person name="Green B.R."/>
            <person name="Grisdale C.J."/>
            <person name="Hempel F."/>
            <person name="Henrissat B."/>
            <person name="Hoppner M.P."/>
            <person name="Ishida K."/>
            <person name="Kim E."/>
            <person name="Koreny L."/>
            <person name="Kroth P.G."/>
            <person name="Liu Y."/>
            <person name="Malik S.B."/>
            <person name="Maier U.G."/>
            <person name="McRose D."/>
            <person name="Mock T."/>
            <person name="Neilson J.A."/>
            <person name="Onodera N.T."/>
            <person name="Poole A.M."/>
            <person name="Pritham E.J."/>
            <person name="Richards T.A."/>
            <person name="Rocap G."/>
            <person name="Roy S.W."/>
            <person name="Sarai C."/>
            <person name="Schaack S."/>
            <person name="Shirato S."/>
            <person name="Slamovits C.H."/>
            <person name="Spencer D.F."/>
            <person name="Suzuki S."/>
            <person name="Worden A.Z."/>
            <person name="Zauner S."/>
            <person name="Barry K."/>
            <person name="Bell C."/>
            <person name="Bharti A.K."/>
            <person name="Crow J.A."/>
            <person name="Grimwood J."/>
            <person name="Kramer R."/>
            <person name="Lindquist E."/>
            <person name="Lucas S."/>
            <person name="Salamov A."/>
            <person name="McFadden G.I."/>
            <person name="Lane C.E."/>
            <person name="Keeling P.J."/>
            <person name="Gray M.W."/>
            <person name="Grigoriev I.V."/>
            <person name="Archibald J.M."/>
        </authorList>
    </citation>
    <scope>NUCLEOTIDE SEQUENCE</scope>
    <source>
        <strain evidence="2 4">CCMP2712</strain>
    </source>
</reference>
<proteinExistence type="predicted"/>
<dbReference type="Proteomes" id="UP000011087">
    <property type="component" value="Unassembled WGS sequence"/>
</dbReference>
<dbReference type="AlphaFoldDB" id="L1JHC5"/>
<keyword evidence="4" id="KW-1185">Reference proteome</keyword>
<evidence type="ECO:0000313" key="2">
    <source>
        <dbReference type="EMBL" id="EKX47539.1"/>
    </source>
</evidence>
<organism evidence="2">
    <name type="scientific">Guillardia theta (strain CCMP2712)</name>
    <name type="common">Cryptophyte</name>
    <dbReference type="NCBI Taxonomy" id="905079"/>
    <lineage>
        <taxon>Eukaryota</taxon>
        <taxon>Cryptophyceae</taxon>
        <taxon>Pyrenomonadales</taxon>
        <taxon>Geminigeraceae</taxon>
        <taxon>Guillardia</taxon>
    </lineage>
</organism>
<feature type="region of interest" description="Disordered" evidence="1">
    <location>
        <begin position="46"/>
        <end position="83"/>
    </location>
</feature>
<feature type="compositionally biased region" description="Basic and acidic residues" evidence="1">
    <location>
        <begin position="69"/>
        <end position="83"/>
    </location>
</feature>
<evidence type="ECO:0000313" key="4">
    <source>
        <dbReference type="Proteomes" id="UP000011087"/>
    </source>
</evidence>
<dbReference type="HOGENOM" id="CLU_603332_0_0_1"/>
<reference evidence="4" key="2">
    <citation type="submission" date="2012-11" db="EMBL/GenBank/DDBJ databases">
        <authorList>
            <person name="Kuo A."/>
            <person name="Curtis B.A."/>
            <person name="Tanifuji G."/>
            <person name="Burki F."/>
            <person name="Gruber A."/>
            <person name="Irimia M."/>
            <person name="Maruyama S."/>
            <person name="Arias M.C."/>
            <person name="Ball S.G."/>
            <person name="Gile G.H."/>
            <person name="Hirakawa Y."/>
            <person name="Hopkins J.F."/>
            <person name="Rensing S.A."/>
            <person name="Schmutz J."/>
            <person name="Symeonidi A."/>
            <person name="Elias M."/>
            <person name="Eveleigh R.J."/>
            <person name="Herman E.K."/>
            <person name="Klute M.J."/>
            <person name="Nakayama T."/>
            <person name="Obornik M."/>
            <person name="Reyes-Prieto A."/>
            <person name="Armbrust E.V."/>
            <person name="Aves S.J."/>
            <person name="Beiko R.G."/>
            <person name="Coutinho P."/>
            <person name="Dacks J.B."/>
            <person name="Durnford D.G."/>
            <person name="Fast N.M."/>
            <person name="Green B.R."/>
            <person name="Grisdale C."/>
            <person name="Hempe F."/>
            <person name="Henrissat B."/>
            <person name="Hoppner M.P."/>
            <person name="Ishida K.-I."/>
            <person name="Kim E."/>
            <person name="Koreny L."/>
            <person name="Kroth P.G."/>
            <person name="Liu Y."/>
            <person name="Malik S.-B."/>
            <person name="Maier U.G."/>
            <person name="McRose D."/>
            <person name="Mock T."/>
            <person name="Neilson J.A."/>
            <person name="Onodera N.T."/>
            <person name="Poole A.M."/>
            <person name="Pritham E.J."/>
            <person name="Richards T.A."/>
            <person name="Rocap G."/>
            <person name="Roy S.W."/>
            <person name="Sarai C."/>
            <person name="Schaack S."/>
            <person name="Shirato S."/>
            <person name="Slamovits C.H."/>
            <person name="Spencer D.F."/>
            <person name="Suzuki S."/>
            <person name="Worden A.Z."/>
            <person name="Zauner S."/>
            <person name="Barry K."/>
            <person name="Bell C."/>
            <person name="Bharti A.K."/>
            <person name="Crow J.A."/>
            <person name="Grimwood J."/>
            <person name="Kramer R."/>
            <person name="Lindquist E."/>
            <person name="Lucas S."/>
            <person name="Salamov A."/>
            <person name="McFadden G.I."/>
            <person name="Lane C.E."/>
            <person name="Keeling P.J."/>
            <person name="Gray M.W."/>
            <person name="Grigoriev I.V."/>
            <person name="Archibald J.M."/>
        </authorList>
    </citation>
    <scope>NUCLEOTIDE SEQUENCE</scope>
    <source>
        <strain evidence="4">CCMP2712</strain>
    </source>
</reference>
<evidence type="ECO:0000256" key="1">
    <source>
        <dbReference type="SAM" id="MobiDB-lite"/>
    </source>
</evidence>
<dbReference type="EnsemblProtists" id="EKX47539">
    <property type="protein sequence ID" value="EKX47539"/>
    <property type="gene ID" value="GUITHDRAFT_137322"/>
</dbReference>
<evidence type="ECO:0000313" key="3">
    <source>
        <dbReference type="EnsemblProtists" id="EKX47539"/>
    </source>
</evidence>
<protein>
    <submittedName>
        <fullName evidence="2 3">Uncharacterized protein</fullName>
    </submittedName>
</protein>
<gene>
    <name evidence="2" type="ORF">GUITHDRAFT_137322</name>
</gene>
<sequence>MSHMNRFSRLFKRFPASLQCGFGQAKRHVHAEQVLVRSFSLGEQERKEATRSILPPQTYRSDLPSDLPPSHRKEVTGKPDEKPKRKLLKSFTTLKDLVQYLEPFSSGGAAGRRRGGGYGDVVRRAKVEVVQMVVLEKDSELSEDFKRQIHQFAGMVMRDIGEIKGKNLSWTLNALKLPVSHFENLQSISLCCNAFAHSINSRKISPNKLKVDARSIAVLCNAFAKMSPERDEVFESASQAIQAMSKRNVSMKLQDVRKLCHAFCHRLTYDQERDSALFCILFSVAKSELRSERKRSLKTNSTRCSSSCLLEHGDNVGCLPVDIALILQSLLRSQYNDLEMLEELKQTIDALSLSFPQHFDGMSIHVILNALVQFRVCDAKVLTAIGRCIIASNKTIRTWLDVATDLQIHSEIVDMIIEMAMEMISSNVASISNDDSHALVRAITERGADGPLIR</sequence>